<reference evidence="2" key="1">
    <citation type="submission" date="2021-01" db="EMBL/GenBank/DDBJ databases">
        <title>Whole genome shotgun sequence of Dactylosporangium siamense NBRC 106093.</title>
        <authorList>
            <person name="Komaki H."/>
            <person name="Tamura T."/>
        </authorList>
    </citation>
    <scope>NUCLEOTIDE SEQUENCE</scope>
    <source>
        <strain evidence="2">NBRC 106093</strain>
    </source>
</reference>
<evidence type="ECO:0000313" key="3">
    <source>
        <dbReference type="Proteomes" id="UP000660611"/>
    </source>
</evidence>
<comment type="caution">
    <text evidence="2">The sequence shown here is derived from an EMBL/GenBank/DDBJ whole genome shotgun (WGS) entry which is preliminary data.</text>
</comment>
<organism evidence="2 3">
    <name type="scientific">Dactylosporangium siamense</name>
    <dbReference type="NCBI Taxonomy" id="685454"/>
    <lineage>
        <taxon>Bacteria</taxon>
        <taxon>Bacillati</taxon>
        <taxon>Actinomycetota</taxon>
        <taxon>Actinomycetes</taxon>
        <taxon>Micromonosporales</taxon>
        <taxon>Micromonosporaceae</taxon>
        <taxon>Dactylosporangium</taxon>
    </lineage>
</organism>
<dbReference type="Proteomes" id="UP000660611">
    <property type="component" value="Unassembled WGS sequence"/>
</dbReference>
<dbReference type="Pfam" id="PF13845">
    <property type="entry name" value="Septum_form"/>
    <property type="match status" value="1"/>
</dbReference>
<dbReference type="InterPro" id="IPR026004">
    <property type="entry name" value="Septum_form"/>
</dbReference>
<gene>
    <name evidence="2" type="ORF">Dsi01nite_031870</name>
</gene>
<dbReference type="AlphaFoldDB" id="A0A919UB28"/>
<dbReference type="EMBL" id="BONQ01000050">
    <property type="protein sequence ID" value="GIG45146.1"/>
    <property type="molecule type" value="Genomic_DNA"/>
</dbReference>
<dbReference type="RefSeq" id="WP_203846955.1">
    <property type="nucleotide sequence ID" value="NZ_BAAAVW010000009.1"/>
</dbReference>
<accession>A0A919UB28</accession>
<feature type="domain" description="Septum formation-related" evidence="1">
    <location>
        <begin position="41"/>
        <end position="274"/>
    </location>
</feature>
<sequence>MLVGVLLGVSGCGKPVAGTDGNLLDDWQPMAAPKFDVPSVGMCLDSPSKTSFDPAFVRAAPIECERAHTLEVVLVGTVEGSDGQEPGPPAAGSAGFQAAYTACSAAVNDYVGGDWHNGMLGIDVQLPLPGPWRGGLRSYVCSVFALTNVYSRMSFNSGSLKGALAGDAPKAIQCLDVRGTTKSDGWWGDLSELTPVGCTTPHEAEFVGTIQVSGSGTFPADDVLRKWTIDRCYPVVAKFMGLTQAQFDARVDIGLVWEGVSKFQWDAGDRYVRCFALFNPGKKARASIKGLGTKPLPV</sequence>
<keyword evidence="3" id="KW-1185">Reference proteome</keyword>
<name>A0A919UB28_9ACTN</name>
<protein>
    <recommendedName>
        <fullName evidence="1">Septum formation-related domain-containing protein</fullName>
    </recommendedName>
</protein>
<proteinExistence type="predicted"/>
<evidence type="ECO:0000259" key="1">
    <source>
        <dbReference type="Pfam" id="PF13845"/>
    </source>
</evidence>
<evidence type="ECO:0000313" key="2">
    <source>
        <dbReference type="EMBL" id="GIG45146.1"/>
    </source>
</evidence>